<dbReference type="GO" id="GO:0016034">
    <property type="term" value="F:maleylacetoacetate isomerase activity"/>
    <property type="evidence" value="ECO:0007669"/>
    <property type="project" value="TreeGrafter"/>
</dbReference>
<dbReference type="AlphaFoldDB" id="A0A0D2JLV5"/>
<dbReference type="InterPro" id="IPR036282">
    <property type="entry name" value="Glutathione-S-Trfase_C_sf"/>
</dbReference>
<dbReference type="PANTHER" id="PTHR42673:SF4">
    <property type="entry name" value="MALEYLACETOACETATE ISOMERASE"/>
    <property type="match status" value="1"/>
</dbReference>
<dbReference type="InterPro" id="IPR040079">
    <property type="entry name" value="Glutathione_S-Trfase"/>
</dbReference>
<name>A0A0D2JLV5_9CHLO</name>
<dbReference type="KEGG" id="mng:MNEG_7783"/>
<dbReference type="InterPro" id="IPR036249">
    <property type="entry name" value="Thioredoxin-like_sf"/>
</dbReference>
<organism evidence="2 3">
    <name type="scientific">Monoraphidium neglectum</name>
    <dbReference type="NCBI Taxonomy" id="145388"/>
    <lineage>
        <taxon>Eukaryota</taxon>
        <taxon>Viridiplantae</taxon>
        <taxon>Chlorophyta</taxon>
        <taxon>core chlorophytes</taxon>
        <taxon>Chlorophyceae</taxon>
        <taxon>CS clade</taxon>
        <taxon>Sphaeropleales</taxon>
        <taxon>Selenastraceae</taxon>
        <taxon>Monoraphidium</taxon>
    </lineage>
</organism>
<accession>A0A0D2JLV5</accession>
<dbReference type="GO" id="GO:0006559">
    <property type="term" value="P:L-phenylalanine catabolic process"/>
    <property type="evidence" value="ECO:0007669"/>
    <property type="project" value="TreeGrafter"/>
</dbReference>
<reference evidence="2 3" key="1">
    <citation type="journal article" date="2013" name="BMC Genomics">
        <title>Reconstruction of the lipid metabolism for the microalga Monoraphidium neglectum from its genome sequence reveals characteristics suitable for biofuel production.</title>
        <authorList>
            <person name="Bogen C."/>
            <person name="Al-Dilaimi A."/>
            <person name="Albersmeier A."/>
            <person name="Wichmann J."/>
            <person name="Grundmann M."/>
            <person name="Rupp O."/>
            <person name="Lauersen K.J."/>
            <person name="Blifernez-Klassen O."/>
            <person name="Kalinowski J."/>
            <person name="Goesmann A."/>
            <person name="Mussgnug J.H."/>
            <person name="Kruse O."/>
        </authorList>
    </citation>
    <scope>NUCLEOTIDE SEQUENCE [LARGE SCALE GENOMIC DNA]</scope>
    <source>
        <strain evidence="2 3">SAG 48.87</strain>
    </source>
</reference>
<dbReference type="OrthoDB" id="249703at2759"/>
<dbReference type="STRING" id="145388.A0A0D2JLV5"/>
<proteinExistence type="predicted"/>
<evidence type="ECO:0000313" key="3">
    <source>
        <dbReference type="Proteomes" id="UP000054498"/>
    </source>
</evidence>
<dbReference type="PROSITE" id="PS50404">
    <property type="entry name" value="GST_NTER"/>
    <property type="match status" value="1"/>
</dbReference>
<protein>
    <recommendedName>
        <fullName evidence="1">GST N-terminal domain-containing protein</fullName>
    </recommendedName>
</protein>
<dbReference type="Gene3D" id="1.20.1050.10">
    <property type="match status" value="1"/>
</dbReference>
<dbReference type="Proteomes" id="UP000054498">
    <property type="component" value="Unassembled WGS sequence"/>
</dbReference>
<keyword evidence="3" id="KW-1185">Reference proteome</keyword>
<dbReference type="SUPFAM" id="SSF52833">
    <property type="entry name" value="Thioredoxin-like"/>
    <property type="match status" value="1"/>
</dbReference>
<dbReference type="SFLD" id="SFLDS00019">
    <property type="entry name" value="Glutathione_Transferase_(cytos"/>
    <property type="match status" value="1"/>
</dbReference>
<dbReference type="SUPFAM" id="SSF47616">
    <property type="entry name" value="GST C-terminal domain-like"/>
    <property type="match status" value="1"/>
</dbReference>
<dbReference type="InterPro" id="IPR004045">
    <property type="entry name" value="Glutathione_S-Trfase_N"/>
</dbReference>
<feature type="domain" description="GST N-terminal" evidence="1">
    <location>
        <begin position="1"/>
        <end position="87"/>
    </location>
</feature>
<dbReference type="Gene3D" id="3.40.30.10">
    <property type="entry name" value="Glutaredoxin"/>
    <property type="match status" value="1"/>
</dbReference>
<dbReference type="PANTHER" id="PTHR42673">
    <property type="entry name" value="MALEYLACETOACETATE ISOMERASE"/>
    <property type="match status" value="1"/>
</dbReference>
<dbReference type="CDD" id="cd03194">
    <property type="entry name" value="GST_C_3"/>
    <property type="match status" value="1"/>
</dbReference>
<dbReference type="Pfam" id="PF13410">
    <property type="entry name" value="GST_C_2"/>
    <property type="match status" value="1"/>
</dbReference>
<dbReference type="GeneID" id="25740659"/>
<dbReference type="EMBL" id="KK101632">
    <property type="protein sequence ID" value="KIZ00178.1"/>
    <property type="molecule type" value="Genomic_DNA"/>
</dbReference>
<dbReference type="Pfam" id="PF13409">
    <property type="entry name" value="GST_N_2"/>
    <property type="match status" value="1"/>
</dbReference>
<evidence type="ECO:0000259" key="1">
    <source>
        <dbReference type="PROSITE" id="PS50404"/>
    </source>
</evidence>
<gene>
    <name evidence="2" type="ORF">MNEG_7783</name>
</gene>
<sequence>MKLYIGNQNYSSWSLRPWLLLREGCKVPFETVKISLADVAPGSPFRKEVERISPAGRVPVLQDDDGFAVWDSLAITEYLHERFPSAGVWPADAKARARARCVVAEMHSGFSALRGACPMNLEADLAAVGRRLWEENAPLRRDVARVEEIWRDALAASGGPMLFGAFSAADAFYAPVVTRLQTYGLPVSAESAAYMERVRALPAFKEWTEAALTEGEYVAMDEPYRASRDG</sequence>
<dbReference type="GO" id="GO:0006749">
    <property type="term" value="P:glutathione metabolic process"/>
    <property type="evidence" value="ECO:0007669"/>
    <property type="project" value="TreeGrafter"/>
</dbReference>
<evidence type="ECO:0000313" key="2">
    <source>
        <dbReference type="EMBL" id="KIZ00178.1"/>
    </source>
</evidence>
<dbReference type="RefSeq" id="XP_013899197.1">
    <property type="nucleotide sequence ID" value="XM_014043743.1"/>
</dbReference>
<dbReference type="GO" id="GO:0004364">
    <property type="term" value="F:glutathione transferase activity"/>
    <property type="evidence" value="ECO:0007669"/>
    <property type="project" value="TreeGrafter"/>
</dbReference>